<protein>
    <recommendedName>
        <fullName evidence="5">N-acetylneuraminate lyase</fullName>
        <ecNumber evidence="5">4.1.3.3</ecNumber>
    </recommendedName>
</protein>
<evidence type="ECO:0000256" key="2">
    <source>
        <dbReference type="ARBA" id="ARBA00004878"/>
    </source>
</evidence>
<dbReference type="InterPro" id="IPR002220">
    <property type="entry name" value="DapA-like"/>
</dbReference>
<dbReference type="PROSITE" id="PS00665">
    <property type="entry name" value="DHDPS_1"/>
    <property type="match status" value="1"/>
</dbReference>
<dbReference type="SMART" id="SM00540">
    <property type="entry name" value="LEM"/>
    <property type="match status" value="1"/>
</dbReference>
<dbReference type="CDD" id="cd12934">
    <property type="entry name" value="LEM"/>
    <property type="match status" value="1"/>
</dbReference>
<dbReference type="EC" id="4.1.3.3" evidence="5"/>
<comment type="subunit">
    <text evidence="4">Homotetramer.</text>
</comment>
<dbReference type="InParanoid" id="A0A1X7ULD8"/>
<evidence type="ECO:0000256" key="7">
    <source>
        <dbReference type="ARBA" id="ARBA00023239"/>
    </source>
</evidence>
<dbReference type="InterPro" id="IPR013785">
    <property type="entry name" value="Aldolase_TIM"/>
</dbReference>
<keyword evidence="7" id="KW-0456">Lyase</keyword>
<comment type="pathway">
    <text evidence="2">Amino-sugar metabolism; N-acetylneuraminate degradation.</text>
</comment>
<reference evidence="13" key="1">
    <citation type="submission" date="2017-05" db="UniProtKB">
        <authorList>
            <consortium name="EnsemblMetazoa"/>
        </authorList>
    </citation>
    <scope>IDENTIFICATION</scope>
</reference>
<evidence type="ECO:0000256" key="9">
    <source>
        <dbReference type="ARBA" id="ARBA00023277"/>
    </source>
</evidence>
<feature type="domain" description="LEM" evidence="12">
    <location>
        <begin position="24"/>
        <end position="68"/>
    </location>
</feature>
<evidence type="ECO:0000313" key="13">
    <source>
        <dbReference type="EnsemblMetazoa" id="Aqu2.1.28319_001"/>
    </source>
</evidence>
<evidence type="ECO:0000256" key="8">
    <source>
        <dbReference type="ARBA" id="ARBA00023270"/>
    </source>
</evidence>
<dbReference type="Gene3D" id="1.10.720.40">
    <property type="match status" value="1"/>
</dbReference>
<keyword evidence="9" id="KW-0119">Carbohydrate metabolism</keyword>
<evidence type="ECO:0000256" key="1">
    <source>
        <dbReference type="ARBA" id="ARBA00004496"/>
    </source>
</evidence>
<name>A0A1X7ULD8_AMPQE</name>
<evidence type="ECO:0000256" key="5">
    <source>
        <dbReference type="ARBA" id="ARBA00012911"/>
    </source>
</evidence>
<dbReference type="Pfam" id="PF00701">
    <property type="entry name" value="DHDPS"/>
    <property type="match status" value="1"/>
</dbReference>
<dbReference type="SUPFAM" id="SSF63451">
    <property type="entry name" value="LEM domain"/>
    <property type="match status" value="1"/>
</dbReference>
<dbReference type="PANTHER" id="PTHR12128">
    <property type="entry name" value="DIHYDRODIPICOLINATE SYNTHASE"/>
    <property type="match status" value="1"/>
</dbReference>
<organism evidence="13">
    <name type="scientific">Amphimedon queenslandica</name>
    <name type="common">Sponge</name>
    <dbReference type="NCBI Taxonomy" id="400682"/>
    <lineage>
        <taxon>Eukaryota</taxon>
        <taxon>Metazoa</taxon>
        <taxon>Porifera</taxon>
        <taxon>Demospongiae</taxon>
        <taxon>Heteroscleromorpha</taxon>
        <taxon>Haplosclerida</taxon>
        <taxon>Niphatidae</taxon>
        <taxon>Amphimedon</taxon>
    </lineage>
</organism>
<sequence>MSVVPKKAFSMPPKKRTRKEADLEGEYESYTNEQLRDALKNAGKNPGPIDAANRKLYINMLIKTQTTTETDTTTPSPVVLLSSPEKGYKKSKIASGSSSPLMRTPLVATRKLPSPSFSYSPTLTAEPKQKGFDVTKIEGLTAATFTPFASDGEVNLRVIRGYADFLLKQGVRSVFVNGTTGEGVSLTDEERKLVAEEWLKVAGKRMTVIIHVGSMSLKSTCDLAMHAEQNGAAAIGAMPPSYIKPPSLDSLVLYLQKVGEAAPNTPLFYYHIPVLTGVKFSMEDLLKAAVTDIPTLRGLKYTDEDMMEFTRCLACEKGSFPIMYGRDEQLLASLAMGGIAAVGSTYNYCGLLNNRLLKYFKEGDLKSALREQRRSDDAIMILRKYASIAGGVGAGKAILKARGFDVGPPRLPLLPLSVEDYGSLVTDLKSIGFFDWA</sequence>
<evidence type="ECO:0000256" key="4">
    <source>
        <dbReference type="ARBA" id="ARBA00011881"/>
    </source>
</evidence>
<feature type="region of interest" description="Disordered" evidence="11">
    <location>
        <begin position="1"/>
        <end position="27"/>
    </location>
</feature>
<accession>A0A1X7ULD8</accession>
<evidence type="ECO:0000256" key="11">
    <source>
        <dbReference type="SAM" id="MobiDB-lite"/>
    </source>
</evidence>
<dbReference type="GO" id="GO:0008747">
    <property type="term" value="F:N-acetylneuraminate lyase activity"/>
    <property type="evidence" value="ECO:0007669"/>
    <property type="project" value="UniProtKB-EC"/>
</dbReference>
<evidence type="ECO:0000256" key="6">
    <source>
        <dbReference type="ARBA" id="ARBA00022490"/>
    </source>
</evidence>
<dbReference type="InterPro" id="IPR003887">
    <property type="entry name" value="LEM_dom"/>
</dbReference>
<dbReference type="STRING" id="400682.A0A1X7ULD8"/>
<dbReference type="InterPro" id="IPR020624">
    <property type="entry name" value="Schiff_base-form_aldolases_CS"/>
</dbReference>
<dbReference type="GO" id="GO:0005737">
    <property type="term" value="C:cytoplasm"/>
    <property type="evidence" value="ECO:0007669"/>
    <property type="project" value="UniProtKB-SubCell"/>
</dbReference>
<comment type="subcellular location">
    <subcellularLocation>
        <location evidence="1">Cytoplasm</location>
    </subcellularLocation>
</comment>
<dbReference type="eggNOG" id="ENOG502QQA3">
    <property type="taxonomic scope" value="Eukaryota"/>
</dbReference>
<keyword evidence="6" id="KW-0963">Cytoplasm</keyword>
<evidence type="ECO:0000256" key="3">
    <source>
        <dbReference type="ARBA" id="ARBA00006324"/>
    </source>
</evidence>
<comment type="catalytic activity">
    <reaction evidence="10">
        <text>aceneuramate = aldehydo-N-acetyl-D-mannosamine + pyruvate</text>
        <dbReference type="Rhea" id="RHEA:23296"/>
        <dbReference type="ChEBI" id="CHEBI:15361"/>
        <dbReference type="ChEBI" id="CHEBI:17122"/>
        <dbReference type="ChEBI" id="CHEBI:173083"/>
        <dbReference type="EC" id="4.1.3.3"/>
    </reaction>
</comment>
<dbReference type="OrthoDB" id="191315at2759"/>
<dbReference type="AlphaFoldDB" id="A0A1X7ULD8"/>
<dbReference type="EnsemblMetazoa" id="Aqu2.1.28319_001">
    <property type="protein sequence ID" value="Aqu2.1.28319_001"/>
    <property type="gene ID" value="Aqu2.1.28319"/>
</dbReference>
<dbReference type="Gene3D" id="3.20.20.70">
    <property type="entry name" value="Aldolase class I"/>
    <property type="match status" value="1"/>
</dbReference>
<dbReference type="SUPFAM" id="SSF51569">
    <property type="entry name" value="Aldolase"/>
    <property type="match status" value="1"/>
</dbReference>
<dbReference type="PRINTS" id="PR00146">
    <property type="entry name" value="DHPICSNTHASE"/>
</dbReference>
<dbReference type="PANTHER" id="PTHR12128:SF21">
    <property type="entry name" value="N-ACETYLNEURAMINATE LYASE"/>
    <property type="match status" value="1"/>
</dbReference>
<evidence type="ECO:0000256" key="10">
    <source>
        <dbReference type="ARBA" id="ARBA00044906"/>
    </source>
</evidence>
<proteinExistence type="inferred from homology"/>
<comment type="similarity">
    <text evidence="3">Belongs to the DapA family. NanA subfamily.</text>
</comment>
<dbReference type="PROSITE" id="PS50954">
    <property type="entry name" value="LEM"/>
    <property type="match status" value="1"/>
</dbReference>
<evidence type="ECO:0000259" key="12">
    <source>
        <dbReference type="PROSITE" id="PS50954"/>
    </source>
</evidence>
<dbReference type="SMART" id="SM01130">
    <property type="entry name" value="DHDPS"/>
    <property type="match status" value="1"/>
</dbReference>
<dbReference type="InterPro" id="IPR011015">
    <property type="entry name" value="LEM/LEM-like_dom_sf"/>
</dbReference>
<keyword evidence="8" id="KW-0704">Schiff base</keyword>
<dbReference type="FunCoup" id="A0A1X7ULD8">
    <property type="interactions" value="10"/>
</dbReference>